<dbReference type="PATRIC" id="fig|717774.3.peg.2570"/>
<dbReference type="OrthoDB" id="9790826at2"/>
<dbReference type="InterPro" id="IPR014984">
    <property type="entry name" value="HopJ"/>
</dbReference>
<dbReference type="HOGENOM" id="CLU_121622_1_1_6"/>
<proteinExistence type="predicted"/>
<dbReference type="InterPro" id="IPR038604">
    <property type="entry name" value="HopJ_sf"/>
</dbReference>
<name>F2JVT1_MARM1</name>
<accession>F2JVT1</accession>
<dbReference type="RefSeq" id="WP_013661621.1">
    <property type="nucleotide sequence ID" value="NC_015276.1"/>
</dbReference>
<dbReference type="EMBL" id="CP002583">
    <property type="protein sequence ID" value="ADZ91717.1"/>
    <property type="molecule type" value="Genomic_DNA"/>
</dbReference>
<dbReference type="KEGG" id="mme:Marme_2485"/>
<evidence type="ECO:0000313" key="2">
    <source>
        <dbReference type="Proteomes" id="UP000001062"/>
    </source>
</evidence>
<dbReference type="eggNOG" id="ENOG5032RP0">
    <property type="taxonomic scope" value="Bacteria"/>
</dbReference>
<reference evidence="1 2" key="1">
    <citation type="journal article" date="2012" name="Stand. Genomic Sci.">
        <title>Complete genome sequence of the melanogenic marine bacterium Marinomonas mediterranea type strain (MMB-1(T)).</title>
        <authorList>
            <person name="Lucas-Elio P."/>
            <person name="Goodwin L."/>
            <person name="Woyke T."/>
            <person name="Pitluck S."/>
            <person name="Nolan M."/>
            <person name="Kyrpides N.C."/>
            <person name="Detter J.C."/>
            <person name="Copeland A."/>
            <person name="Teshima H."/>
            <person name="Bruce D."/>
            <person name="Detter C."/>
            <person name="Tapia R."/>
            <person name="Han S."/>
            <person name="Land M.L."/>
            <person name="Ivanova N."/>
            <person name="Mikhailova N."/>
            <person name="Johnston A.W."/>
            <person name="Sanchez-Amat A."/>
        </authorList>
    </citation>
    <scope>NUCLEOTIDE SEQUENCE [LARGE SCALE GENOMIC DNA]</scope>
    <source>
        <strain evidence="2">ATCC 700492 / JCM 21426 / NBRC 103028 / MMB-1</strain>
    </source>
</reference>
<organism evidence="1 2">
    <name type="scientific">Marinomonas mediterranea (strain ATCC 700492 / JCM 21426 / NBRC 103028 / MMB-1)</name>
    <dbReference type="NCBI Taxonomy" id="717774"/>
    <lineage>
        <taxon>Bacteria</taxon>
        <taxon>Pseudomonadati</taxon>
        <taxon>Pseudomonadota</taxon>
        <taxon>Gammaproteobacteria</taxon>
        <taxon>Oceanospirillales</taxon>
        <taxon>Oceanospirillaceae</taxon>
        <taxon>Marinomonas</taxon>
    </lineage>
</organism>
<evidence type="ECO:0000313" key="1">
    <source>
        <dbReference type="EMBL" id="ADZ91717.1"/>
    </source>
</evidence>
<keyword evidence="2" id="KW-1185">Reference proteome</keyword>
<dbReference type="Proteomes" id="UP000001062">
    <property type="component" value="Chromosome"/>
</dbReference>
<dbReference type="Gene3D" id="3.20.160.10">
    <property type="entry name" value="vpa0580 domain like"/>
    <property type="match status" value="1"/>
</dbReference>
<sequence>MLEQLAAKIAQFKQQPEQTAFSDVINTIDTHYSFTPVKFQNGAQINEEGQNNGSCKILFFAQLNQFDEATTLNLFGDYYRVDVLENPEGDDHQNIRQFIKHGWEGVAFSTTALVSNSQ</sequence>
<gene>
    <name evidence="1" type="ordered locus">Marme_2485</name>
</gene>
<protein>
    <submittedName>
        <fullName evidence="1">HopJ type III effector protein</fullName>
    </submittedName>
</protein>
<dbReference type="AlphaFoldDB" id="F2JVT1"/>
<dbReference type="STRING" id="717774.Marme_2485"/>
<dbReference type="Pfam" id="PF08888">
    <property type="entry name" value="HopJ"/>
    <property type="match status" value="1"/>
</dbReference>